<dbReference type="GO" id="GO:0046872">
    <property type="term" value="F:metal ion binding"/>
    <property type="evidence" value="ECO:0007669"/>
    <property type="project" value="InterPro"/>
</dbReference>
<sequence>MKLQKGAIVNGFTVTDKRSVREVNSEAWSFEHKKSGAKVIYLANDDDNRVFSISFRTPPADSTGLPHILEHSVLCGSRKFPSKEPFVELVKGSLNTFLNAMTFPDKTMYPVASKNPKDFRNLMDVYLDAVFHPNLYNQTEILMQEGWHYELESKDKEITYKGVVYNEMKGALSSPDALLQRRVRAVLFPDTAYGFESGGDPEDIPQLTQEQFVAFHERYYHPSNSYIFLYGDLDIVDTLEFIDSYLAEYDEVDCNSAIQHQKPFTRTVEKELEYPVSSTEKLEDKTFYSLCFVAGDATDPEQYLGLQILEHLLLETPAAPLKQALIDAEVCKDASGILVESILQPMIGVRISGSNPDQKDRFVKTVYQTLEKLVREGIDKKLIESSINVFEFQLREANYEGMPKGLVYNMRVMDSWLYDGDPLVHLAYEPVLTKMKTALTGRYFENLIERLLMENTHRALVMLKPRQGLEEAKSAKLRQELAEFKSGLSETELNKLVRRTKELRQRQQTPDSPETLAKIPLLAIEDIAPKVESLPLQEKRENGAQILFHPQFTNRIAYVNLYFSVSAVPQELLPYLFLLARILGKVSAGQLSYSELSNEINIHTGGIQFDVSAFSLSNTDEQFSPKLLVEAKALVEKLPQMFELVSKIINKSCYDDEKRLKEVIQETTATWENSITGYGQAFVSNRVLGYFSPVARYTEYGMLDFYHFVADLEKNFQSKAKEISAKLREVAELVFAKNNLLASIALEEESYPAFQAAFPQFYADLPRRDDKPVKYQFTLSRDNEGLITSGKVQMVAKAANYRRLGFSYHGSMKVLETILRYDYLWSQVRVKGGAYGGSAKFERNGNLVFFSYRDPNLKETLAVYDEMAEFLKRYDAGEREMIKYIIGTIGRLDIPLTPSMKAQRAAEQYIRGLAQADRQKERDEILQVKLDDIRKLAKLVDAAMKENYLCVLGNEEKIKQNKTVFGKLVQVFE</sequence>
<dbReference type="Pfam" id="PF00675">
    <property type="entry name" value="Peptidase_M16"/>
    <property type="match status" value="1"/>
</dbReference>
<dbReference type="InterPro" id="IPR011765">
    <property type="entry name" value="Pept_M16_N"/>
</dbReference>
<evidence type="ECO:0000313" key="3">
    <source>
        <dbReference type="Proteomes" id="UP000076268"/>
    </source>
</evidence>
<dbReference type="Proteomes" id="UP000076268">
    <property type="component" value="Unassembled WGS sequence"/>
</dbReference>
<dbReference type="Gene3D" id="3.30.830.10">
    <property type="entry name" value="Metalloenzyme, LuxS/M16 peptidase-like"/>
    <property type="match status" value="4"/>
</dbReference>
<dbReference type="InterPro" id="IPR011249">
    <property type="entry name" value="Metalloenz_LuxS/M16"/>
</dbReference>
<protein>
    <submittedName>
        <fullName evidence="2">Peptidase M16</fullName>
    </submittedName>
</protein>
<dbReference type="RefSeq" id="WP_066244713.1">
    <property type="nucleotide sequence ID" value="NZ_LSGP01000025.1"/>
</dbReference>
<gene>
    <name evidence="2" type="ORF">AXX12_13480</name>
</gene>
<dbReference type="EMBL" id="LSGP01000025">
    <property type="protein sequence ID" value="KYZ75175.1"/>
    <property type="molecule type" value="Genomic_DNA"/>
</dbReference>
<comment type="caution">
    <text evidence="2">The sequence shown here is derived from an EMBL/GenBank/DDBJ whole genome shotgun (WGS) entry which is preliminary data.</text>
</comment>
<dbReference type="Pfam" id="PF05193">
    <property type="entry name" value="Peptidase_M16_C"/>
    <property type="match status" value="1"/>
</dbReference>
<reference evidence="2 3" key="1">
    <citation type="submission" date="2016-02" db="EMBL/GenBank/DDBJ databases">
        <title>Anaerosporomusa subterraneum gen. nov., sp. nov., a spore-forming obligate anaerobe isolated from saprolite.</title>
        <authorList>
            <person name="Choi J.K."/>
            <person name="Shah M."/>
            <person name="Yee N."/>
        </authorList>
    </citation>
    <scope>NUCLEOTIDE SEQUENCE [LARGE SCALE GENOMIC DNA]</scope>
    <source>
        <strain evidence="2 3">RU4</strain>
    </source>
</reference>
<dbReference type="Pfam" id="PF08367">
    <property type="entry name" value="M16C_assoc"/>
    <property type="match status" value="1"/>
</dbReference>
<organism evidence="2 3">
    <name type="scientific">Anaerosporomusa subterranea</name>
    <dbReference type="NCBI Taxonomy" id="1794912"/>
    <lineage>
        <taxon>Bacteria</taxon>
        <taxon>Bacillati</taxon>
        <taxon>Bacillota</taxon>
        <taxon>Negativicutes</taxon>
        <taxon>Acetonemataceae</taxon>
        <taxon>Anaerosporomusa</taxon>
    </lineage>
</organism>
<dbReference type="InterPro" id="IPR055130">
    <property type="entry name" value="PreP_C"/>
</dbReference>
<keyword evidence="3" id="KW-1185">Reference proteome</keyword>
<dbReference type="OrthoDB" id="9762027at2"/>
<dbReference type="PANTHER" id="PTHR43016:SF13">
    <property type="entry name" value="PRESEQUENCE PROTEASE, MITOCHONDRIAL"/>
    <property type="match status" value="1"/>
</dbReference>
<dbReference type="FunFam" id="3.30.830.10:FF:000034">
    <property type="entry name" value="presequence protease 1, chloroplastic/mitochondrial"/>
    <property type="match status" value="1"/>
</dbReference>
<dbReference type="GO" id="GO:0004222">
    <property type="term" value="F:metalloendopeptidase activity"/>
    <property type="evidence" value="ECO:0007669"/>
    <property type="project" value="TreeGrafter"/>
</dbReference>
<proteinExistence type="predicted"/>
<dbReference type="PANTHER" id="PTHR43016">
    <property type="entry name" value="PRESEQUENCE PROTEASE"/>
    <property type="match status" value="1"/>
</dbReference>
<dbReference type="SMART" id="SM01264">
    <property type="entry name" value="M16C_associated"/>
    <property type="match status" value="1"/>
</dbReference>
<dbReference type="AlphaFoldDB" id="A0A154BMS5"/>
<dbReference type="InterPro" id="IPR013578">
    <property type="entry name" value="Peptidase_M16C_assoc"/>
</dbReference>
<dbReference type="InterPro" id="IPR007863">
    <property type="entry name" value="Peptidase_M16_C"/>
</dbReference>
<dbReference type="Pfam" id="PF22516">
    <property type="entry name" value="PreP_C"/>
    <property type="match status" value="1"/>
</dbReference>
<evidence type="ECO:0000313" key="2">
    <source>
        <dbReference type="EMBL" id="KYZ75175.1"/>
    </source>
</evidence>
<dbReference type="GO" id="GO:0016485">
    <property type="term" value="P:protein processing"/>
    <property type="evidence" value="ECO:0007669"/>
    <property type="project" value="TreeGrafter"/>
</dbReference>
<accession>A0A154BMS5</accession>
<dbReference type="SUPFAM" id="SSF63411">
    <property type="entry name" value="LuxS/MPP-like metallohydrolase"/>
    <property type="match status" value="4"/>
</dbReference>
<name>A0A154BMS5_ANASB</name>
<evidence type="ECO:0000259" key="1">
    <source>
        <dbReference type="SMART" id="SM01264"/>
    </source>
</evidence>
<dbReference type="STRING" id="1794912.AXX12_13480"/>
<feature type="domain" description="Peptidase M16C associated" evidence="1">
    <location>
        <begin position="463"/>
        <end position="712"/>
    </location>
</feature>